<sequence length="596" mass="67682">MYNDPPFLSKEQLITVLDQTKTATAVHVGELAVIQMANDAMLKIWDKDRSVIGKSLEDALPELKGQPFAEMFKRVWQEGITVAGTETAADLITDGQLYTYYFDFEYRAIKDIDGKTICILHTATDVTERVKHRLTLQEAYSKEQALLREQSLNEELAASNEELNAVNEELSKNQDELKILNETLEGRVEARVRDLRESENNFRLLSEELAAMNEEMAAANEELLTSNEELYEAQQRLQEIYDRLEDKEIALRLAIEAANFGTWHIHSVSREFVTSARLRELFGFHADQNITIEDALNQITDEYRQYVSDKFENALSGNGDYDVSYPVEGYHDKKIRWLRAVGNLKADKSGEFSAFTGVVMDISVLKKDEQRKNDFIGMVSHELKTPLTSMNGYLQLLQRKTSKMQDDFINSSLDMAVRQVKKMTSMINGFLNVSRLESGKIVLNRHHFLLSDLVQNAVEEARLMETGHTINFHPCENIPVYADFDKISNVISNLLSNAVKYSPADKNINLQCEITDGMAQVSVKDNGIGINEVDSSRIFERYYRVVRDSHISGFGIGLYLSAEIIARHHGNIWLESDPGKGSTFYFSIPLAKQPGN</sequence>
<dbReference type="Gene3D" id="3.30.450.20">
    <property type="entry name" value="PAS domain"/>
    <property type="match status" value="2"/>
</dbReference>
<dbReference type="GO" id="GO:0005524">
    <property type="term" value="F:ATP binding"/>
    <property type="evidence" value="ECO:0007669"/>
    <property type="project" value="UniProtKB-KW"/>
</dbReference>
<dbReference type="GO" id="GO:0007234">
    <property type="term" value="P:osmosensory signaling via phosphorelay pathway"/>
    <property type="evidence" value="ECO:0007669"/>
    <property type="project" value="TreeGrafter"/>
</dbReference>
<evidence type="ECO:0000256" key="10">
    <source>
        <dbReference type="SAM" id="Coils"/>
    </source>
</evidence>
<dbReference type="InterPro" id="IPR005467">
    <property type="entry name" value="His_kinase_dom"/>
</dbReference>
<comment type="catalytic activity">
    <reaction evidence="1">
        <text>ATP + protein L-histidine = ADP + protein N-phospho-L-histidine.</text>
        <dbReference type="EC" id="2.7.13.3"/>
    </reaction>
</comment>
<dbReference type="InterPro" id="IPR050351">
    <property type="entry name" value="BphY/WalK/GraS-like"/>
</dbReference>
<gene>
    <name evidence="13" type="ORF">N180_02225</name>
</gene>
<evidence type="ECO:0000256" key="8">
    <source>
        <dbReference type="ARBA" id="ARBA00023012"/>
    </source>
</evidence>
<dbReference type="FunFam" id="3.30.565.10:FF:000006">
    <property type="entry name" value="Sensor histidine kinase WalK"/>
    <property type="match status" value="1"/>
</dbReference>
<dbReference type="RefSeq" id="WP_051760230.1">
    <property type="nucleotide sequence ID" value="NZ_JNFF01000116.1"/>
</dbReference>
<accession>A0A081PCP8</accession>
<reference evidence="13 14" key="1">
    <citation type="journal article" date="1992" name="Int. J. Syst. Bacteriol.">
        <title>Sphingobacterium antarcticus sp. nov. a Psychrotrophic Bacterium from the Soils of Schirmacher Oasis, Antarctica.</title>
        <authorList>
            <person name="Shivaji S."/>
            <person name="Ray M.K."/>
            <person name="Rao N.S."/>
            <person name="Saiserr L."/>
            <person name="Jagannadham M.V."/>
            <person name="Kumar G.S."/>
            <person name="Reddy G."/>
            <person name="Bhargava P.M."/>
        </authorList>
    </citation>
    <scope>NUCLEOTIDE SEQUENCE [LARGE SCALE GENOMIC DNA]</scope>
    <source>
        <strain evidence="13 14">4BY</strain>
    </source>
</reference>
<dbReference type="CDD" id="cd00082">
    <property type="entry name" value="HisKA"/>
    <property type="match status" value="1"/>
</dbReference>
<dbReference type="EMBL" id="JNFF01000116">
    <property type="protein sequence ID" value="KEQ28471.1"/>
    <property type="molecule type" value="Genomic_DNA"/>
</dbReference>
<dbReference type="InterPro" id="IPR036890">
    <property type="entry name" value="HATPase_C_sf"/>
</dbReference>
<keyword evidence="3" id="KW-0597">Phosphoprotein</keyword>
<evidence type="ECO:0000256" key="1">
    <source>
        <dbReference type="ARBA" id="ARBA00000085"/>
    </source>
</evidence>
<evidence type="ECO:0000259" key="11">
    <source>
        <dbReference type="PROSITE" id="PS50109"/>
    </source>
</evidence>
<evidence type="ECO:0000256" key="9">
    <source>
        <dbReference type="ARBA" id="ARBA00023136"/>
    </source>
</evidence>
<dbReference type="Gene3D" id="3.30.565.10">
    <property type="entry name" value="Histidine kinase-like ATPase, C-terminal domain"/>
    <property type="match status" value="1"/>
</dbReference>
<evidence type="ECO:0000313" key="13">
    <source>
        <dbReference type="EMBL" id="KEQ28471.1"/>
    </source>
</evidence>
<dbReference type="Gene3D" id="1.10.287.130">
    <property type="match status" value="1"/>
</dbReference>
<evidence type="ECO:0000259" key="12">
    <source>
        <dbReference type="PROSITE" id="PS50113"/>
    </source>
</evidence>
<feature type="domain" description="Histidine kinase" evidence="11">
    <location>
        <begin position="378"/>
        <end position="592"/>
    </location>
</feature>
<evidence type="ECO:0000256" key="7">
    <source>
        <dbReference type="ARBA" id="ARBA00022840"/>
    </source>
</evidence>
<evidence type="ECO:0000256" key="6">
    <source>
        <dbReference type="ARBA" id="ARBA00022777"/>
    </source>
</evidence>
<dbReference type="CDD" id="cd00075">
    <property type="entry name" value="HATPase"/>
    <property type="match status" value="1"/>
</dbReference>
<dbReference type="SUPFAM" id="SSF55785">
    <property type="entry name" value="PYP-like sensor domain (PAS domain)"/>
    <property type="match status" value="2"/>
</dbReference>
<keyword evidence="8" id="KW-0902">Two-component regulatory system</keyword>
<dbReference type="Pfam" id="PF02518">
    <property type="entry name" value="HATPase_c"/>
    <property type="match status" value="1"/>
</dbReference>
<dbReference type="GO" id="GO:0000156">
    <property type="term" value="F:phosphorelay response regulator activity"/>
    <property type="evidence" value="ECO:0007669"/>
    <property type="project" value="TreeGrafter"/>
</dbReference>
<name>A0A081PCP8_9SPHI</name>
<evidence type="ECO:0000256" key="5">
    <source>
        <dbReference type="ARBA" id="ARBA00022741"/>
    </source>
</evidence>
<dbReference type="GO" id="GO:0000155">
    <property type="term" value="F:phosphorelay sensor kinase activity"/>
    <property type="evidence" value="ECO:0007669"/>
    <property type="project" value="InterPro"/>
</dbReference>
<keyword evidence="4" id="KW-0808">Transferase</keyword>
<dbReference type="SMART" id="SM00387">
    <property type="entry name" value="HATPase_c"/>
    <property type="match status" value="1"/>
</dbReference>
<organism evidence="13 14">
    <name type="scientific">Pedobacter antarcticus 4BY</name>
    <dbReference type="NCBI Taxonomy" id="1358423"/>
    <lineage>
        <taxon>Bacteria</taxon>
        <taxon>Pseudomonadati</taxon>
        <taxon>Bacteroidota</taxon>
        <taxon>Sphingobacteriia</taxon>
        <taxon>Sphingobacteriales</taxon>
        <taxon>Sphingobacteriaceae</taxon>
        <taxon>Pedobacter</taxon>
    </lineage>
</organism>
<dbReference type="Pfam" id="PF08448">
    <property type="entry name" value="PAS_4"/>
    <property type="match status" value="1"/>
</dbReference>
<feature type="domain" description="PAC" evidence="12">
    <location>
        <begin position="321"/>
        <end position="374"/>
    </location>
</feature>
<dbReference type="PANTHER" id="PTHR42878">
    <property type="entry name" value="TWO-COMPONENT HISTIDINE KINASE"/>
    <property type="match status" value="1"/>
</dbReference>
<dbReference type="SUPFAM" id="SSF47384">
    <property type="entry name" value="Homodimeric domain of signal transducing histidine kinase"/>
    <property type="match status" value="1"/>
</dbReference>
<evidence type="ECO:0000313" key="14">
    <source>
        <dbReference type="Proteomes" id="UP000028007"/>
    </source>
</evidence>
<dbReference type="InterPro" id="IPR036097">
    <property type="entry name" value="HisK_dim/P_sf"/>
</dbReference>
<dbReference type="PANTHER" id="PTHR42878:SF7">
    <property type="entry name" value="SENSOR HISTIDINE KINASE GLRK"/>
    <property type="match status" value="1"/>
</dbReference>
<dbReference type="Pfam" id="PF00512">
    <property type="entry name" value="HisKA"/>
    <property type="match status" value="1"/>
</dbReference>
<dbReference type="AlphaFoldDB" id="A0A081PCP8"/>
<evidence type="ECO:0000256" key="2">
    <source>
        <dbReference type="ARBA" id="ARBA00012438"/>
    </source>
</evidence>
<keyword evidence="5" id="KW-0547">Nucleotide-binding</keyword>
<dbReference type="EC" id="2.7.13.3" evidence="2"/>
<keyword evidence="6" id="KW-0418">Kinase</keyword>
<dbReference type="Proteomes" id="UP000028007">
    <property type="component" value="Unassembled WGS sequence"/>
</dbReference>
<keyword evidence="7" id="KW-0067">ATP-binding</keyword>
<comment type="caution">
    <text evidence="13">The sequence shown here is derived from an EMBL/GenBank/DDBJ whole genome shotgun (WGS) entry which is preliminary data.</text>
</comment>
<feature type="coiled-coil region" evidence="10">
    <location>
        <begin position="142"/>
        <end position="250"/>
    </location>
</feature>
<evidence type="ECO:0000256" key="4">
    <source>
        <dbReference type="ARBA" id="ARBA00022679"/>
    </source>
</evidence>
<keyword evidence="14" id="KW-1185">Reference proteome</keyword>
<keyword evidence="9" id="KW-0472">Membrane</keyword>
<keyword evidence="10" id="KW-0175">Coiled coil</keyword>
<dbReference type="FunFam" id="1.10.287.130:FF:000001">
    <property type="entry name" value="Two-component sensor histidine kinase"/>
    <property type="match status" value="1"/>
</dbReference>
<dbReference type="InterPro" id="IPR003661">
    <property type="entry name" value="HisK_dim/P_dom"/>
</dbReference>
<dbReference type="InterPro" id="IPR003594">
    <property type="entry name" value="HATPase_dom"/>
</dbReference>
<dbReference type="GO" id="GO:0030295">
    <property type="term" value="F:protein kinase activator activity"/>
    <property type="evidence" value="ECO:0007669"/>
    <property type="project" value="TreeGrafter"/>
</dbReference>
<dbReference type="InterPro" id="IPR000700">
    <property type="entry name" value="PAS-assoc_C"/>
</dbReference>
<dbReference type="InterPro" id="IPR004358">
    <property type="entry name" value="Sig_transdc_His_kin-like_C"/>
</dbReference>
<dbReference type="SMART" id="SM00388">
    <property type="entry name" value="HisKA"/>
    <property type="match status" value="1"/>
</dbReference>
<evidence type="ECO:0000256" key="3">
    <source>
        <dbReference type="ARBA" id="ARBA00022553"/>
    </source>
</evidence>
<dbReference type="PROSITE" id="PS50113">
    <property type="entry name" value="PAC"/>
    <property type="match status" value="1"/>
</dbReference>
<dbReference type="InterPro" id="IPR035965">
    <property type="entry name" value="PAS-like_dom_sf"/>
</dbReference>
<dbReference type="eggNOG" id="COG5002">
    <property type="taxonomic scope" value="Bacteria"/>
</dbReference>
<protein>
    <recommendedName>
        <fullName evidence="2">histidine kinase</fullName>
        <ecNumber evidence="2">2.7.13.3</ecNumber>
    </recommendedName>
</protein>
<proteinExistence type="predicted"/>
<dbReference type="PROSITE" id="PS50109">
    <property type="entry name" value="HIS_KIN"/>
    <property type="match status" value="1"/>
</dbReference>
<dbReference type="PRINTS" id="PR00344">
    <property type="entry name" value="BCTRLSENSOR"/>
</dbReference>
<dbReference type="OrthoDB" id="9813151at2"/>
<dbReference type="SUPFAM" id="SSF55874">
    <property type="entry name" value="ATPase domain of HSP90 chaperone/DNA topoisomerase II/histidine kinase"/>
    <property type="match status" value="1"/>
</dbReference>
<dbReference type="eggNOG" id="COG2202">
    <property type="taxonomic scope" value="Bacteria"/>
</dbReference>
<dbReference type="InterPro" id="IPR013656">
    <property type="entry name" value="PAS_4"/>
</dbReference>